<comment type="caution">
    <text evidence="3">The sequence shown here is derived from an EMBL/GenBank/DDBJ whole genome shotgun (WGS) entry which is preliminary data.</text>
</comment>
<feature type="compositionally biased region" description="Polar residues" evidence="1">
    <location>
        <begin position="160"/>
        <end position="181"/>
    </location>
</feature>
<accession>A0AAJ0D4Q3</accession>
<dbReference type="Pfam" id="PF25545">
    <property type="entry name" value="DUF7924"/>
    <property type="match status" value="1"/>
</dbReference>
<evidence type="ECO:0000259" key="2">
    <source>
        <dbReference type="Pfam" id="PF25545"/>
    </source>
</evidence>
<reference evidence="3" key="1">
    <citation type="submission" date="2023-04" db="EMBL/GenBank/DDBJ databases">
        <title>Black Yeasts Isolated from many extreme environments.</title>
        <authorList>
            <person name="Coleine C."/>
            <person name="Stajich J.E."/>
            <person name="Selbmann L."/>
        </authorList>
    </citation>
    <scope>NUCLEOTIDE SEQUENCE</scope>
    <source>
        <strain evidence="3">CCFEE 5312</strain>
    </source>
</reference>
<feature type="region of interest" description="Disordered" evidence="1">
    <location>
        <begin position="489"/>
        <end position="533"/>
    </location>
</feature>
<feature type="region of interest" description="Disordered" evidence="1">
    <location>
        <begin position="143"/>
        <end position="191"/>
    </location>
</feature>
<dbReference type="AlphaFoldDB" id="A0AAJ0D4Q3"/>
<sequence length="533" mass="60783">MPSVSADMGCNRSGIITRHVSARGDKGMSTSRVKKSEPGRHLRRSKRLEKSQDKLAFERVVQEQECPQRPEKACHRKRRRPQEVEVPLEPDRADERRKRARTSALAAPIEGDSKPSAANALNDDDQKPIKYWSEHGRWPEEYFEQSSKTNSILARKRSRTSLSRKNSDAGSVQPNSTTPSDEQQREVKSAPYKDPRYKVWLQTFGSFMEESDMRITKKSQQEYSKLLNDETGVPQISLFRDDIFKKTCRKVQDRNESRVIQDVTRLIAPSAETLATYGADSLDCLIESVNEGWNDSIPVTKTRPQPDYAVGFRREAFTEDRLSKLQPFVGEVTDSRNESYFMATYYMYFPFLTCEVKCGAAALDIADRQNAHSMTLAVRAVVELFRYVGREKELDREILAFSISHDHRSVRIYALYGRDKWTAYKFTTSVYETWMPSHFKRICSAIDAYPSDVNFDLSQQSELHFTEQSELSQDFEAYGLVQSSAGSVSAQAQADDQSSVADAQKITPNTSMNEVSDSGPFKRPRKDRGRGGR</sequence>
<feature type="region of interest" description="Disordered" evidence="1">
    <location>
        <begin position="1"/>
        <end position="128"/>
    </location>
</feature>
<protein>
    <recommendedName>
        <fullName evidence="2">DUF7924 domain-containing protein</fullName>
    </recommendedName>
</protein>
<dbReference type="Proteomes" id="UP001271007">
    <property type="component" value="Unassembled WGS sequence"/>
</dbReference>
<dbReference type="PANTHER" id="PTHR42470">
    <property type="entry name" value="VAST DOMAIN-CONTAINING PROTEIN"/>
    <property type="match status" value="1"/>
</dbReference>
<proteinExistence type="predicted"/>
<feature type="compositionally biased region" description="Basic and acidic residues" evidence="1">
    <location>
        <begin position="182"/>
        <end position="191"/>
    </location>
</feature>
<feature type="compositionally biased region" description="Basic and acidic residues" evidence="1">
    <location>
        <begin position="48"/>
        <end position="73"/>
    </location>
</feature>
<feature type="compositionally biased region" description="Basic residues" evidence="1">
    <location>
        <begin position="522"/>
        <end position="533"/>
    </location>
</feature>
<feature type="domain" description="DUF7924" evidence="2">
    <location>
        <begin position="244"/>
        <end position="416"/>
    </location>
</feature>
<evidence type="ECO:0000313" key="3">
    <source>
        <dbReference type="EMBL" id="KAK3046022.1"/>
    </source>
</evidence>
<evidence type="ECO:0000313" key="4">
    <source>
        <dbReference type="Proteomes" id="UP001271007"/>
    </source>
</evidence>
<gene>
    <name evidence="3" type="ORF">LTR09_012459</name>
</gene>
<keyword evidence="4" id="KW-1185">Reference proteome</keyword>
<dbReference type="EMBL" id="JAWDJX010000122">
    <property type="protein sequence ID" value="KAK3046022.1"/>
    <property type="molecule type" value="Genomic_DNA"/>
</dbReference>
<organism evidence="3 4">
    <name type="scientific">Extremus antarcticus</name>
    <dbReference type="NCBI Taxonomy" id="702011"/>
    <lineage>
        <taxon>Eukaryota</taxon>
        <taxon>Fungi</taxon>
        <taxon>Dikarya</taxon>
        <taxon>Ascomycota</taxon>
        <taxon>Pezizomycotina</taxon>
        <taxon>Dothideomycetes</taxon>
        <taxon>Dothideomycetidae</taxon>
        <taxon>Mycosphaerellales</taxon>
        <taxon>Extremaceae</taxon>
        <taxon>Extremus</taxon>
    </lineage>
</organism>
<dbReference type="PANTHER" id="PTHR42470:SF2">
    <property type="match status" value="1"/>
</dbReference>
<name>A0AAJ0D4Q3_9PEZI</name>
<feature type="compositionally biased region" description="Polar residues" evidence="1">
    <location>
        <begin position="506"/>
        <end position="516"/>
    </location>
</feature>
<feature type="compositionally biased region" description="Low complexity" evidence="1">
    <location>
        <begin position="489"/>
        <end position="504"/>
    </location>
</feature>
<dbReference type="InterPro" id="IPR057684">
    <property type="entry name" value="DUF7924"/>
</dbReference>
<evidence type="ECO:0000256" key="1">
    <source>
        <dbReference type="SAM" id="MobiDB-lite"/>
    </source>
</evidence>